<sequence>MSKIKMKTESGYEYIMDNRLEITEEKARKVKRVYEVILSRINNQKVELSRFQWGEFDIRD</sequence>
<evidence type="ECO:0000313" key="1">
    <source>
        <dbReference type="EMBL" id="EOP85996.1"/>
    </source>
</evidence>
<dbReference type="RefSeq" id="WP_016098900.1">
    <property type="nucleotide sequence ID" value="NZ_KB976537.1"/>
</dbReference>
<comment type="caution">
    <text evidence="1">The sequence shown here is derived from an EMBL/GenBank/DDBJ whole genome shotgun (WGS) entry which is preliminary data.</text>
</comment>
<name>A0A9W5QS70_BACCE</name>
<gene>
    <name evidence="1" type="ORF">IGM_04371</name>
</gene>
<dbReference type="AlphaFoldDB" id="A0A9W5QS70"/>
<proteinExistence type="predicted"/>
<protein>
    <submittedName>
        <fullName evidence="1">Uncharacterized protein</fullName>
    </submittedName>
</protein>
<reference evidence="1 2" key="1">
    <citation type="submission" date="2012-12" db="EMBL/GenBank/DDBJ databases">
        <title>The Genome Sequence of Bacillus cereus HuB4-4.</title>
        <authorList>
            <consortium name="The Broad Institute Genome Sequencing Platform"/>
            <consortium name="The Broad Institute Genome Sequencing Center for Infectious Disease"/>
            <person name="Feldgarden M."/>
            <person name="Van der Auwera G.A."/>
            <person name="Mahillon J."/>
            <person name="Duprez V."/>
            <person name="Timmery S."/>
            <person name="Mattelet C."/>
            <person name="Dierick K."/>
            <person name="Sun M."/>
            <person name="Yu Z."/>
            <person name="Zhu L."/>
            <person name="Hu X."/>
            <person name="Shank E.B."/>
            <person name="Swiecicka I."/>
            <person name="Hansen B.M."/>
            <person name="Andrup L."/>
            <person name="Walker B."/>
            <person name="Young S.K."/>
            <person name="Zeng Q."/>
            <person name="Gargeya S."/>
            <person name="Fitzgerald M."/>
            <person name="Haas B."/>
            <person name="Abouelleil A."/>
            <person name="Alvarado L."/>
            <person name="Arachchi H.M."/>
            <person name="Berlin A.M."/>
            <person name="Chapman S.B."/>
            <person name="Dewar J."/>
            <person name="Goldberg J."/>
            <person name="Griggs A."/>
            <person name="Gujja S."/>
            <person name="Hansen M."/>
            <person name="Howarth C."/>
            <person name="Imamovic A."/>
            <person name="Larimer J."/>
            <person name="McCowan C."/>
            <person name="Murphy C."/>
            <person name="Neiman D."/>
            <person name="Pearson M."/>
            <person name="Priest M."/>
            <person name="Roberts A."/>
            <person name="Saif S."/>
            <person name="Shea T."/>
            <person name="Sisk P."/>
            <person name="Sykes S."/>
            <person name="Wortman J."/>
            <person name="Nusbaum C."/>
            <person name="Birren B."/>
        </authorList>
    </citation>
    <scope>NUCLEOTIDE SEQUENCE [LARGE SCALE GENOMIC DNA]</scope>
    <source>
        <strain evidence="1 2">HuB4-4</strain>
    </source>
</reference>
<dbReference type="Proteomes" id="UP000014009">
    <property type="component" value="Unassembled WGS sequence"/>
</dbReference>
<dbReference type="EMBL" id="AHEF01000074">
    <property type="protein sequence ID" value="EOP85996.1"/>
    <property type="molecule type" value="Genomic_DNA"/>
</dbReference>
<organism evidence="1 2">
    <name type="scientific">Bacillus cereus HuB4-4</name>
    <dbReference type="NCBI Taxonomy" id="1053211"/>
    <lineage>
        <taxon>Bacteria</taxon>
        <taxon>Bacillati</taxon>
        <taxon>Bacillota</taxon>
        <taxon>Bacilli</taxon>
        <taxon>Bacillales</taxon>
        <taxon>Bacillaceae</taxon>
        <taxon>Bacillus</taxon>
        <taxon>Bacillus cereus group</taxon>
    </lineage>
</organism>
<evidence type="ECO:0000313" key="2">
    <source>
        <dbReference type="Proteomes" id="UP000014009"/>
    </source>
</evidence>
<accession>A0A9W5QS70</accession>